<dbReference type="EMBL" id="UINC01230226">
    <property type="protein sequence ID" value="SVE62265.1"/>
    <property type="molecule type" value="Genomic_DNA"/>
</dbReference>
<feature type="non-terminal residue" evidence="1">
    <location>
        <position position="28"/>
    </location>
</feature>
<gene>
    <name evidence="1" type="ORF">METZ01_LOCUS515119</name>
</gene>
<evidence type="ECO:0000313" key="1">
    <source>
        <dbReference type="EMBL" id="SVE62265.1"/>
    </source>
</evidence>
<sequence>MDNDQRHELYGQSASLSTLALLEGLCNQ</sequence>
<reference evidence="1" key="1">
    <citation type="submission" date="2018-05" db="EMBL/GenBank/DDBJ databases">
        <authorList>
            <person name="Lanie J.A."/>
            <person name="Ng W.-L."/>
            <person name="Kazmierczak K.M."/>
            <person name="Andrzejewski T.M."/>
            <person name="Davidsen T.M."/>
            <person name="Wayne K.J."/>
            <person name="Tettelin H."/>
            <person name="Glass J.I."/>
            <person name="Rusch D."/>
            <person name="Podicherti R."/>
            <person name="Tsui H.-C.T."/>
            <person name="Winkler M.E."/>
        </authorList>
    </citation>
    <scope>NUCLEOTIDE SEQUENCE</scope>
</reference>
<organism evidence="1">
    <name type="scientific">marine metagenome</name>
    <dbReference type="NCBI Taxonomy" id="408172"/>
    <lineage>
        <taxon>unclassified sequences</taxon>
        <taxon>metagenomes</taxon>
        <taxon>ecological metagenomes</taxon>
    </lineage>
</organism>
<name>A0A383F1G4_9ZZZZ</name>
<protein>
    <submittedName>
        <fullName evidence="1">Uncharacterized protein</fullName>
    </submittedName>
</protein>
<dbReference type="AlphaFoldDB" id="A0A383F1G4"/>
<proteinExistence type="predicted"/>
<accession>A0A383F1G4</accession>